<reference evidence="1 2" key="1">
    <citation type="journal article" date="2018" name="Int. J. Syst. Evol. Microbiol.">
        <title>Pseudooceanicola lipolyticus sp. nov., a marine alphaproteobacterium, reclassification of Oceanicola flagellatus as Pseudooceanicola flagellatus comb. nov. and emended description of the genus Pseudooceanicola.</title>
        <authorList>
            <person name="Huang M.-M."/>
            <person name="Guo L.-L."/>
            <person name="Wu Y.-H."/>
            <person name="Lai Q.-L."/>
            <person name="Shao Z.-Z."/>
            <person name="Wang C.-S."/>
            <person name="Wu M."/>
            <person name="Xu X.-W."/>
        </authorList>
    </citation>
    <scope>NUCLEOTIDE SEQUENCE [LARGE SCALE GENOMIC DNA]</scope>
    <source>
        <strain evidence="1 2">157</strain>
    </source>
</reference>
<dbReference type="GO" id="GO:0046653">
    <property type="term" value="P:tetrahydrofolate metabolic process"/>
    <property type="evidence" value="ECO:0007669"/>
    <property type="project" value="InterPro"/>
</dbReference>
<dbReference type="OrthoDB" id="5420070at2"/>
<dbReference type="Pfam" id="PF04267">
    <property type="entry name" value="SoxD"/>
    <property type="match status" value="1"/>
</dbReference>
<evidence type="ECO:0000313" key="2">
    <source>
        <dbReference type="Proteomes" id="UP000231553"/>
    </source>
</evidence>
<dbReference type="AlphaFoldDB" id="A0A2M8J058"/>
<keyword evidence="2" id="KW-1185">Reference proteome</keyword>
<dbReference type="InterPro" id="IPR006279">
    <property type="entry name" value="SoxD"/>
</dbReference>
<gene>
    <name evidence="1" type="ORF">CVM52_13380</name>
</gene>
<proteinExistence type="predicted"/>
<dbReference type="GO" id="GO:0008115">
    <property type="term" value="F:sarcosine oxidase activity"/>
    <property type="evidence" value="ECO:0007669"/>
    <property type="project" value="InterPro"/>
</dbReference>
<organism evidence="1 2">
    <name type="scientific">Pseudooceanicola lipolyticus</name>
    <dbReference type="NCBI Taxonomy" id="2029104"/>
    <lineage>
        <taxon>Bacteria</taxon>
        <taxon>Pseudomonadati</taxon>
        <taxon>Pseudomonadota</taxon>
        <taxon>Alphaproteobacteria</taxon>
        <taxon>Rhodobacterales</taxon>
        <taxon>Paracoccaceae</taxon>
        <taxon>Pseudooceanicola</taxon>
    </lineage>
</organism>
<comment type="caution">
    <text evidence="1">The sequence shown here is derived from an EMBL/GenBank/DDBJ whole genome shotgun (WGS) entry which is preliminary data.</text>
</comment>
<dbReference type="EMBL" id="PGTB01000053">
    <property type="protein sequence ID" value="PJE36176.1"/>
    <property type="molecule type" value="Genomic_DNA"/>
</dbReference>
<sequence>MRIPCPICGERDLREFYYKGAAVLLDRPDPEAGDDAWDDYLHLRDNPAGVTRDLWYHASGCGAWLVVTRDTLTHEVLGAALAAEEKA</sequence>
<name>A0A2M8J058_9RHOB</name>
<accession>A0A2M8J058</accession>
<dbReference type="Proteomes" id="UP000231553">
    <property type="component" value="Unassembled WGS sequence"/>
</dbReference>
<dbReference type="RefSeq" id="WP_100162996.1">
    <property type="nucleotide sequence ID" value="NZ_PGTB01000053.1"/>
</dbReference>
<evidence type="ECO:0000313" key="1">
    <source>
        <dbReference type="EMBL" id="PJE36176.1"/>
    </source>
</evidence>
<protein>
    <submittedName>
        <fullName evidence="1">Sarcosine oxidase subunit delta</fullName>
    </submittedName>
</protein>
<dbReference type="Gene3D" id="3.30.2270.10">
    <property type="entry name" value="Folate-binding superfamily"/>
    <property type="match status" value="1"/>
</dbReference>
<dbReference type="InterPro" id="IPR038561">
    <property type="entry name" value="SoxD_sf"/>
</dbReference>